<reference evidence="4 5" key="1">
    <citation type="journal article" date="2019" name="Sci. Rep.">
        <title>Orb-weaving spider Araneus ventricosus genome elucidates the spidroin gene catalogue.</title>
        <authorList>
            <person name="Kono N."/>
            <person name="Nakamura H."/>
            <person name="Ohtoshi R."/>
            <person name="Moran D.A.P."/>
            <person name="Shinohara A."/>
            <person name="Yoshida Y."/>
            <person name="Fujiwara M."/>
            <person name="Mori M."/>
            <person name="Tomita M."/>
            <person name="Arakawa K."/>
        </authorList>
    </citation>
    <scope>NUCLEOTIDE SEQUENCE [LARGE SCALE GENOMIC DNA]</scope>
</reference>
<dbReference type="Proteomes" id="UP000499080">
    <property type="component" value="Unassembled WGS sequence"/>
</dbReference>
<name>A0A4Y1ZKJ2_ARAVE</name>
<dbReference type="EMBL" id="BGPR01150639">
    <property type="protein sequence ID" value="GBL54903.1"/>
    <property type="molecule type" value="Genomic_DNA"/>
</dbReference>
<evidence type="ECO:0000313" key="3">
    <source>
        <dbReference type="EMBL" id="GBL54911.1"/>
    </source>
</evidence>
<evidence type="ECO:0000313" key="4">
    <source>
        <dbReference type="EMBL" id="GBL54918.1"/>
    </source>
</evidence>
<dbReference type="EMBL" id="BGPR01150605">
    <property type="protein sequence ID" value="GBL54734.1"/>
    <property type="molecule type" value="Genomic_DNA"/>
</dbReference>
<gene>
    <name evidence="2" type="ORF">AVEN_145883_1</name>
    <name evidence="3" type="ORF">AVEN_162075_1</name>
    <name evidence="4" type="ORF">AVEN_165765_1</name>
    <name evidence="1" type="ORF">AVEN_233351_1</name>
</gene>
<evidence type="ECO:0000313" key="5">
    <source>
        <dbReference type="Proteomes" id="UP000499080"/>
    </source>
</evidence>
<evidence type="ECO:0000313" key="1">
    <source>
        <dbReference type="EMBL" id="GBL54734.1"/>
    </source>
</evidence>
<dbReference type="EMBL" id="BGPR01150641">
    <property type="protein sequence ID" value="GBL54918.1"/>
    <property type="molecule type" value="Genomic_DNA"/>
</dbReference>
<sequence length="70" mass="7891">MKQVISAIEHGAGNVKGIHYRRFFGVNIDLPFCEGIRSPFLFQALFTYGQSLAPIEGQETPSKSYHQSKF</sequence>
<organism evidence="4 5">
    <name type="scientific">Araneus ventricosus</name>
    <name type="common">Orbweaver spider</name>
    <name type="synonym">Epeira ventricosa</name>
    <dbReference type="NCBI Taxonomy" id="182803"/>
    <lineage>
        <taxon>Eukaryota</taxon>
        <taxon>Metazoa</taxon>
        <taxon>Ecdysozoa</taxon>
        <taxon>Arthropoda</taxon>
        <taxon>Chelicerata</taxon>
        <taxon>Arachnida</taxon>
        <taxon>Araneae</taxon>
        <taxon>Araneomorphae</taxon>
        <taxon>Entelegynae</taxon>
        <taxon>Araneoidea</taxon>
        <taxon>Araneidae</taxon>
        <taxon>Araneus</taxon>
    </lineage>
</organism>
<dbReference type="EMBL" id="BGPR01150640">
    <property type="protein sequence ID" value="GBL54911.1"/>
    <property type="molecule type" value="Genomic_DNA"/>
</dbReference>
<comment type="caution">
    <text evidence="4">The sequence shown here is derived from an EMBL/GenBank/DDBJ whole genome shotgun (WGS) entry which is preliminary data.</text>
</comment>
<evidence type="ECO:0000313" key="2">
    <source>
        <dbReference type="EMBL" id="GBL54903.1"/>
    </source>
</evidence>
<dbReference type="AlphaFoldDB" id="A0A4Y1ZKJ2"/>
<accession>A0A4Y1ZKJ2</accession>
<proteinExistence type="predicted"/>
<keyword evidence="5" id="KW-1185">Reference proteome</keyword>
<protein>
    <submittedName>
        <fullName evidence="4">Uncharacterized protein</fullName>
    </submittedName>
</protein>